<feature type="compositionally biased region" description="Acidic residues" evidence="1">
    <location>
        <begin position="106"/>
        <end position="116"/>
    </location>
</feature>
<name>A0A1D9C9T8_9CAUD</name>
<evidence type="ECO:0000256" key="1">
    <source>
        <dbReference type="SAM" id="MobiDB-lite"/>
    </source>
</evidence>
<dbReference type="RefSeq" id="YP_009786963.1">
    <property type="nucleotide sequence ID" value="NC_047775.1"/>
</dbReference>
<feature type="compositionally biased region" description="Basic and acidic residues" evidence="1">
    <location>
        <begin position="119"/>
        <end position="131"/>
    </location>
</feature>
<dbReference type="GeneID" id="54977056"/>
<organism evidence="2 3">
    <name type="scientific">Salinivibrio phage SMHB1</name>
    <dbReference type="NCBI Taxonomy" id="1897436"/>
    <lineage>
        <taxon>Viruses</taxon>
        <taxon>Duplodnaviria</taxon>
        <taxon>Heunggongvirae</taxon>
        <taxon>Uroviricota</taxon>
        <taxon>Caudoviricetes</taxon>
        <taxon>Peduoviridae</taxon>
        <taxon>Playavirus</taxon>
        <taxon>Playavirus SMHB1</taxon>
    </lineage>
</organism>
<sequence>MSIQDNTFAAACYDQNTIAELEASLLNDADAEDMEAWKISESEWLEQIKLALFELYKDEFDSVEFEGGEYALTQNAHICDSGNQYQAIAVNENGENFTVLWDVISDDPDNETDESNMCDWEKPSEIVAHDE</sequence>
<feature type="region of interest" description="Disordered" evidence="1">
    <location>
        <begin position="106"/>
        <end position="131"/>
    </location>
</feature>
<dbReference type="Proteomes" id="UP000225897">
    <property type="component" value="Segment"/>
</dbReference>
<reference evidence="2 3" key="1">
    <citation type="submission" date="2016-08" db="EMBL/GenBank/DDBJ databases">
        <title>Salinivibrio phage SMHB1.</title>
        <authorList>
            <person name="Olonade I.T."/>
            <person name="van Zyl L.J."/>
            <person name="Trindade M.I."/>
        </authorList>
    </citation>
    <scope>NUCLEOTIDE SEQUENCE [LARGE SCALE GENOMIC DNA]</scope>
</reference>
<proteinExistence type="predicted"/>
<evidence type="ECO:0000313" key="2">
    <source>
        <dbReference type="EMBL" id="AOY11826.1"/>
    </source>
</evidence>
<dbReference type="EMBL" id="KX774374">
    <property type="protein sequence ID" value="AOY11826.1"/>
    <property type="molecule type" value="Genomic_DNA"/>
</dbReference>
<protein>
    <submittedName>
        <fullName evidence="2">Uncharacterized protein</fullName>
    </submittedName>
</protein>
<gene>
    <name evidence="2" type="primary">PP_00021</name>
</gene>
<evidence type="ECO:0000313" key="3">
    <source>
        <dbReference type="Proteomes" id="UP000225897"/>
    </source>
</evidence>
<keyword evidence="3" id="KW-1185">Reference proteome</keyword>
<accession>A0A1D9C9T8</accession>
<dbReference type="KEGG" id="vg:54977056"/>